<evidence type="ECO:0000313" key="2">
    <source>
        <dbReference type="Proteomes" id="UP000177408"/>
    </source>
</evidence>
<gene>
    <name evidence="1" type="ORF">A3H67_01400</name>
</gene>
<dbReference type="AlphaFoldDB" id="A0A1G1YW72"/>
<comment type="caution">
    <text evidence="1">The sequence shown here is derived from an EMBL/GenBank/DDBJ whole genome shotgun (WGS) entry which is preliminary data.</text>
</comment>
<protein>
    <submittedName>
        <fullName evidence="1">Uncharacterized protein</fullName>
    </submittedName>
</protein>
<proteinExistence type="predicted"/>
<evidence type="ECO:0000313" key="1">
    <source>
        <dbReference type="EMBL" id="OGY55820.1"/>
    </source>
</evidence>
<sequence length="96" mass="11111">MLVSNVRDNFRIKSKNKRKEKSMEAYKSICPDCGQTYFWNGYKTGLGKSPEQLKRMEEQWTVCRHCGSKNLKTDLDHESETGQAMDEAIHQLLGLL</sequence>
<accession>A0A1G1YW72</accession>
<dbReference type="Proteomes" id="UP000177408">
    <property type="component" value="Unassembled WGS sequence"/>
</dbReference>
<reference evidence="1 2" key="1">
    <citation type="journal article" date="2016" name="Nat. Commun.">
        <title>Thousands of microbial genomes shed light on interconnected biogeochemical processes in an aquifer system.</title>
        <authorList>
            <person name="Anantharaman K."/>
            <person name="Brown C.T."/>
            <person name="Hug L.A."/>
            <person name="Sharon I."/>
            <person name="Castelle C.J."/>
            <person name="Probst A.J."/>
            <person name="Thomas B.C."/>
            <person name="Singh A."/>
            <person name="Wilkins M.J."/>
            <person name="Karaoz U."/>
            <person name="Brodie E.L."/>
            <person name="Williams K.H."/>
            <person name="Hubbard S.S."/>
            <person name="Banfield J.F."/>
        </authorList>
    </citation>
    <scope>NUCLEOTIDE SEQUENCE [LARGE SCALE GENOMIC DNA]</scope>
</reference>
<organism evidence="1 2">
    <name type="scientific">Candidatus Buchananbacteria bacterium RIFCSPLOWO2_02_FULL_46_11b</name>
    <dbReference type="NCBI Taxonomy" id="1797548"/>
    <lineage>
        <taxon>Bacteria</taxon>
        <taxon>Candidatus Buchananiibacteriota</taxon>
    </lineage>
</organism>
<dbReference type="EMBL" id="MHIR01000071">
    <property type="protein sequence ID" value="OGY55820.1"/>
    <property type="molecule type" value="Genomic_DNA"/>
</dbReference>
<name>A0A1G1YW72_9BACT</name>